<keyword evidence="11" id="KW-0131">Cell cycle</keyword>
<feature type="region of interest" description="Disordered" evidence="14">
    <location>
        <begin position="1837"/>
        <end position="1939"/>
    </location>
</feature>
<evidence type="ECO:0000256" key="1">
    <source>
        <dbReference type="ARBA" id="ARBA00004123"/>
    </source>
</evidence>
<feature type="region of interest" description="Disordered" evidence="14">
    <location>
        <begin position="181"/>
        <end position="228"/>
    </location>
</feature>
<dbReference type="InterPro" id="IPR001841">
    <property type="entry name" value="Znf_RING"/>
</dbReference>
<comment type="caution">
    <text evidence="17">The sequence shown here is derived from an EMBL/GenBank/DDBJ whole genome shotgun (WGS) entry which is preliminary data.</text>
</comment>
<feature type="compositionally biased region" description="Basic and acidic residues" evidence="14">
    <location>
        <begin position="1381"/>
        <end position="1395"/>
    </location>
</feature>
<feature type="compositionally biased region" description="Polar residues" evidence="14">
    <location>
        <begin position="911"/>
        <end position="920"/>
    </location>
</feature>
<evidence type="ECO:0000256" key="14">
    <source>
        <dbReference type="SAM" id="MobiDB-lite"/>
    </source>
</evidence>
<feature type="compositionally biased region" description="Basic and acidic residues" evidence="14">
    <location>
        <begin position="1122"/>
        <end position="1155"/>
    </location>
</feature>
<dbReference type="CDD" id="cd16498">
    <property type="entry name" value="RING-HC_BRCA1"/>
    <property type="match status" value="1"/>
</dbReference>
<dbReference type="Pfam" id="PF00533">
    <property type="entry name" value="BRCT"/>
    <property type="match status" value="1"/>
</dbReference>
<feature type="compositionally biased region" description="Basic and acidic residues" evidence="14">
    <location>
        <begin position="921"/>
        <end position="932"/>
    </location>
</feature>
<dbReference type="PROSITE" id="PS50172">
    <property type="entry name" value="BRCT"/>
    <property type="match status" value="2"/>
</dbReference>
<protein>
    <recommendedName>
        <fullName evidence="12">RING-type E3 ubiquitin transferase BRCA1</fullName>
    </recommendedName>
</protein>
<dbReference type="SUPFAM" id="SSF57850">
    <property type="entry name" value="RING/U-box"/>
    <property type="match status" value="1"/>
</dbReference>
<feature type="region of interest" description="Disordered" evidence="14">
    <location>
        <begin position="1108"/>
        <end position="1200"/>
    </location>
</feature>
<evidence type="ECO:0000259" key="16">
    <source>
        <dbReference type="PROSITE" id="PS50172"/>
    </source>
</evidence>
<evidence type="ECO:0000256" key="3">
    <source>
        <dbReference type="ARBA" id="ARBA00022454"/>
    </source>
</evidence>
<gene>
    <name evidence="17" type="ORF">PEVE_00020801</name>
</gene>
<evidence type="ECO:0000256" key="10">
    <source>
        <dbReference type="ARBA" id="ARBA00023242"/>
    </source>
</evidence>
<evidence type="ECO:0000256" key="2">
    <source>
        <dbReference type="ARBA" id="ARBA00004286"/>
    </source>
</evidence>
<feature type="region of interest" description="Disordered" evidence="14">
    <location>
        <begin position="1331"/>
        <end position="1425"/>
    </location>
</feature>
<dbReference type="InterPro" id="IPR001357">
    <property type="entry name" value="BRCT_dom"/>
</dbReference>
<feature type="compositionally biased region" description="Polar residues" evidence="14">
    <location>
        <begin position="263"/>
        <end position="276"/>
    </location>
</feature>
<feature type="compositionally biased region" description="Polar residues" evidence="14">
    <location>
        <begin position="755"/>
        <end position="768"/>
    </location>
</feature>
<feature type="compositionally biased region" description="Basic and acidic residues" evidence="14">
    <location>
        <begin position="277"/>
        <end position="287"/>
    </location>
</feature>
<proteinExistence type="predicted"/>
<keyword evidence="18" id="KW-1185">Reference proteome</keyword>
<feature type="compositionally biased region" description="Polar residues" evidence="14">
    <location>
        <begin position="1331"/>
        <end position="1340"/>
    </location>
</feature>
<feature type="region of interest" description="Disordered" evidence="14">
    <location>
        <begin position="383"/>
        <end position="407"/>
    </location>
</feature>
<dbReference type="PANTHER" id="PTHR13763">
    <property type="entry name" value="BREAST CANCER TYPE 1 SUSCEPTIBILITY PROTEIN BRCA1"/>
    <property type="match status" value="1"/>
</dbReference>
<dbReference type="EMBL" id="CALNXI010000279">
    <property type="protein sequence ID" value="CAH3023887.1"/>
    <property type="molecule type" value="Genomic_DNA"/>
</dbReference>
<evidence type="ECO:0000256" key="4">
    <source>
        <dbReference type="ARBA" id="ARBA00022723"/>
    </source>
</evidence>
<feature type="compositionally biased region" description="Polar residues" evidence="14">
    <location>
        <begin position="1911"/>
        <end position="1920"/>
    </location>
</feature>
<keyword evidence="8" id="KW-0862">Zinc</keyword>
<feature type="compositionally biased region" description="Polar residues" evidence="14">
    <location>
        <begin position="1371"/>
        <end position="1380"/>
    </location>
</feature>
<dbReference type="Pfam" id="PF00097">
    <property type="entry name" value="zf-C3HC4"/>
    <property type="match status" value="1"/>
</dbReference>
<keyword evidence="3" id="KW-0158">Chromosome</keyword>
<dbReference type="PROSITE" id="PS50089">
    <property type="entry name" value="ZF_RING_2"/>
    <property type="match status" value="1"/>
</dbReference>
<feature type="compositionally biased region" description="Basic and acidic residues" evidence="14">
    <location>
        <begin position="564"/>
        <end position="576"/>
    </location>
</feature>
<dbReference type="InterPro" id="IPR018957">
    <property type="entry name" value="Znf_C3HC4_RING-type"/>
</dbReference>
<dbReference type="InterPro" id="IPR036420">
    <property type="entry name" value="BRCT_dom_sf"/>
</dbReference>
<feature type="compositionally biased region" description="Acidic residues" evidence="14">
    <location>
        <begin position="637"/>
        <end position="646"/>
    </location>
</feature>
<feature type="region of interest" description="Disordered" evidence="14">
    <location>
        <begin position="554"/>
        <end position="576"/>
    </location>
</feature>
<reference evidence="17 18" key="1">
    <citation type="submission" date="2022-05" db="EMBL/GenBank/DDBJ databases">
        <authorList>
            <consortium name="Genoscope - CEA"/>
            <person name="William W."/>
        </authorList>
    </citation>
    <scope>NUCLEOTIDE SEQUENCE [LARGE SCALE GENOMIC DNA]</scope>
</reference>
<dbReference type="Gene3D" id="3.40.50.10190">
    <property type="entry name" value="BRCT domain"/>
    <property type="match status" value="2"/>
</dbReference>
<evidence type="ECO:0000256" key="11">
    <source>
        <dbReference type="ARBA" id="ARBA00023306"/>
    </source>
</evidence>
<dbReference type="SMART" id="SM00292">
    <property type="entry name" value="BRCT"/>
    <property type="match status" value="2"/>
</dbReference>
<feature type="compositionally biased region" description="Basic and acidic residues" evidence="14">
    <location>
        <begin position="1623"/>
        <end position="1648"/>
    </location>
</feature>
<feature type="compositionally biased region" description="Basic and acidic residues" evidence="14">
    <location>
        <begin position="966"/>
        <end position="982"/>
    </location>
</feature>
<feature type="region of interest" description="Disordered" evidence="14">
    <location>
        <begin position="1623"/>
        <end position="1809"/>
    </location>
</feature>
<evidence type="ECO:0000256" key="9">
    <source>
        <dbReference type="ARBA" id="ARBA00023204"/>
    </source>
</evidence>
<keyword evidence="9" id="KW-0234">DNA repair</keyword>
<keyword evidence="7 13" id="KW-0863">Zinc-finger</keyword>
<feature type="domain" description="BRCT" evidence="16">
    <location>
        <begin position="2073"/>
        <end position="2174"/>
    </location>
</feature>
<evidence type="ECO:0000256" key="7">
    <source>
        <dbReference type="ARBA" id="ARBA00022771"/>
    </source>
</evidence>
<organism evidence="17 18">
    <name type="scientific">Porites evermanni</name>
    <dbReference type="NCBI Taxonomy" id="104178"/>
    <lineage>
        <taxon>Eukaryota</taxon>
        <taxon>Metazoa</taxon>
        <taxon>Cnidaria</taxon>
        <taxon>Anthozoa</taxon>
        <taxon>Hexacorallia</taxon>
        <taxon>Scleractinia</taxon>
        <taxon>Fungiina</taxon>
        <taxon>Poritidae</taxon>
        <taxon>Porites</taxon>
    </lineage>
</organism>
<name>A0ABN8M858_9CNID</name>
<evidence type="ECO:0000256" key="5">
    <source>
        <dbReference type="ARBA" id="ARBA00022737"/>
    </source>
</evidence>
<dbReference type="Gene3D" id="3.30.40.10">
    <property type="entry name" value="Zinc/RING finger domain, C3HC4 (zinc finger)"/>
    <property type="match status" value="1"/>
</dbReference>
<keyword evidence="4" id="KW-0479">Metal-binding</keyword>
<feature type="compositionally biased region" description="Basic and acidic residues" evidence="14">
    <location>
        <begin position="1890"/>
        <end position="1910"/>
    </location>
</feature>
<keyword evidence="6" id="KW-0227">DNA damage</keyword>
<feature type="region of interest" description="Disordered" evidence="14">
    <location>
        <begin position="1518"/>
        <end position="1608"/>
    </location>
</feature>
<feature type="compositionally biased region" description="Polar residues" evidence="14">
    <location>
        <begin position="1220"/>
        <end position="1239"/>
    </location>
</feature>
<feature type="compositionally biased region" description="Basic residues" evidence="14">
    <location>
        <begin position="135"/>
        <end position="144"/>
    </location>
</feature>
<feature type="compositionally biased region" description="Basic and acidic residues" evidence="14">
    <location>
        <begin position="512"/>
        <end position="522"/>
    </location>
</feature>
<feature type="compositionally biased region" description="Pro residues" evidence="14">
    <location>
        <begin position="1666"/>
        <end position="1681"/>
    </location>
</feature>
<feature type="compositionally biased region" description="Polar residues" evidence="14">
    <location>
        <begin position="1351"/>
        <end position="1363"/>
    </location>
</feature>
<feature type="compositionally biased region" description="Polar residues" evidence="14">
    <location>
        <begin position="1591"/>
        <end position="1608"/>
    </location>
</feature>
<feature type="compositionally biased region" description="Basic and acidic residues" evidence="14">
    <location>
        <begin position="1921"/>
        <end position="1932"/>
    </location>
</feature>
<feature type="region of interest" description="Disordered" evidence="14">
    <location>
        <begin position="830"/>
        <end position="1009"/>
    </location>
</feature>
<feature type="compositionally biased region" description="Polar residues" evidence="14">
    <location>
        <begin position="1869"/>
        <end position="1885"/>
    </location>
</feature>
<evidence type="ECO:0000259" key="15">
    <source>
        <dbReference type="PROSITE" id="PS50089"/>
    </source>
</evidence>
<dbReference type="Proteomes" id="UP001159427">
    <property type="component" value="Unassembled WGS sequence"/>
</dbReference>
<keyword evidence="5" id="KW-0677">Repeat</keyword>
<evidence type="ECO:0000256" key="6">
    <source>
        <dbReference type="ARBA" id="ARBA00022763"/>
    </source>
</evidence>
<feature type="compositionally biased region" description="Polar residues" evidence="14">
    <location>
        <begin position="115"/>
        <end position="133"/>
    </location>
</feature>
<feature type="compositionally biased region" description="Basic and acidic residues" evidence="14">
    <location>
        <begin position="1779"/>
        <end position="1801"/>
    </location>
</feature>
<evidence type="ECO:0000256" key="8">
    <source>
        <dbReference type="ARBA" id="ARBA00022833"/>
    </source>
</evidence>
<feature type="compositionally biased region" description="Polar residues" evidence="14">
    <location>
        <begin position="954"/>
        <end position="963"/>
    </location>
</feature>
<keyword evidence="10" id="KW-0539">Nucleus</keyword>
<feature type="compositionally biased region" description="Low complexity" evidence="14">
    <location>
        <begin position="1850"/>
        <end position="1868"/>
    </location>
</feature>
<evidence type="ECO:0000256" key="12">
    <source>
        <dbReference type="ARBA" id="ARBA00031556"/>
    </source>
</evidence>
<evidence type="ECO:0000256" key="13">
    <source>
        <dbReference type="PROSITE-ProRule" id="PRU00175"/>
    </source>
</evidence>
<feature type="region of interest" description="Disordered" evidence="14">
    <location>
        <begin position="95"/>
        <end position="146"/>
    </location>
</feature>
<sequence length="2176" mass="240727">MSVKVKDVLDALQQMQKSLECSICLELLKDPHSTKCNHQFCGQCIRQVLEKSSKKSKNKWYCPLCKTPVSKRSLTPNPKLNEIVAAVRNLQGAVQDDTGIPTGSPPSQPLKGPNTDVNSSLVSFSVPQPTPRKNATGRKGRRKASRDQFTVYIEKKENFGHALESQPPQIVSNVNIRSSLRPLPVTHTQTKAKKSAKAEKARKTRNSRRIQEQKSLQEDPDVGRNSNDDLLHLIDTMTFKPVPTEGSSKDFILDPKTEEKLTPSDNSSPSTITLSTLKEDAGEKDNCKLNPSMQKEKPVCLTTIAEADSSISINPCSSTGLFGDKNLVNCENTAISKEDIVAVTNSKIADSTLLCIPQSTSLDTMQSVSILRSLEVQPRDSAGGFCNESDVEDNQQNDVSTYQGDETDELVANEKCDVENREEMYDETRGNACGENPVHDDGKANFKRRNKENKQILGSIAYTETDETVRDVLPYSIPAKIPEIENHCIEGNNLTSTVICDSAIQEKPAGNYEERETHDKGLPEPSDTILPHENVKTSAEQSLDFEGLVSLFDEPSYSSTSQDAMHKEETEQNSTRLDKAAEQLQQAHTLDKETNMGQSLEAVQQVETVNNISSCSTPKGEKTSPRKKGRGLANLQDAEDSDDSSDLCERVKQRQRRGTSKMLLTESPTTSLTTESKSKKRTVDSMTSFKTRGESSLEGSAKKKFKTSEVPSPSQLSSEKPNTGRKQTPRNSEVSSKQKQTEDLVTTDCDERSQSHQSEMVNYSCSTDKSADSNEMIPASVSSSENSKSAVIDPMDVYADQTHEEKKEVASKRKESLKLHKIKERGIFVEDYSSDLKTAEGRSQDERQHSSAPQVKNAVDHDESTQGFTPSPKLSFLSQKLKDSTSGQSLINELKTSHLPESLPFDPTRKASFNATGQRSQLHEEDFVDQERLITGQDHTAYDEDTHVQRKTLRTPQCSSGINSLKGKETGDTKNNTMERGEYSSQLAENRSKTCKPLSQEGCTSSGTPTQCSLEAADFTPCLFGNDSCETPAKIVSQKRTKRVETPLQKGIEEHNGEMNEAEIEEIGVLDDSETPGVTALLSGSQKAASLQTGSDGTQSFGTSQSISVLHDLDVPSQGQKEGTDRRDDPSEPAFHGEHSNTETEMDKLWAEPHPKKPRSKQQPESQGVEMNMSNCHGKKKTNGSELTESEIIPPTPPVKTVTKHVFDVHAQSPLKPTSPKRNVQMNESSTATCHSKSLTVKRKRSIRSPRCSNSPKLQENNDDGTAMHVSSSFSRGSEVNVSVLENHDRSSMNVDIKGLSQAMEFEVGTSTSSEQQRVNLSQETNTEILVQGSKINTNKTPKRLRRLDNIQPQGTYSESISPQVLDGPRLSQSEANSKVSKYDNVGREDLRDSPSAEVESVHSSPCSPVKRRLDNMGDSFDWSGTRTVQKRDGYYQDTSVALNNCDNNAEHFRGKEFGDCYVDQLNSPNASQARDETEDSSEDFLRKSEARGEFTNPFVGSIRVRNSCSVVDDEISLTDAEEEDSSGDESLLKPAFLPKESRKSPESQIDNTHDSDDEEEEVTIFSQELIPSENEDDDDDGASYKALDSTGASTSTFLSEAAASTQRMDVLRQDVEAMEKEMEELRAYLAKTDENREDEEHTPKDDDINYQEADLVDDGDIQPSLTPPPPLTPKSIPPMPQLSTPLKNVSRYLEQEGQSSDEGSECEDAASSEPVKRTELPRRFGYQGNKSTTERFSPGEKSGKKRPLSPSDDDDDGLSITEVEHRQEETPSPPRSNHSIERSQEKDEDKLIVIDDRDGPQSRTGSLLLVKRRKLTHDLVPKKSPVVSLLFTRAGKGLEKPGQSPGTRSKGSSPTMKKSSSSIYSRKPGTSISPIRGQSPTKTGSLKGVSHDNLSKKDSSHNGVSRDDASNTSVSQSNVAREKLSHERSHSPDLVLTNVKKVISKKSLDNKREDRTTDRQLSFVATRLNRQHLAEARTLAEMYGGKLASEFNSKTSHVIMTTDENMQVTRHSYTMKYLLGLALGKWIVSHRWIAACNQAKSLVSEVDYEVKGDAGLGQASIPRVARTARSNKEALLFQDYEVLCLGEFSAAVTKEQLSQLLRFCGASVFIDAESMKRTEKGRQRVVTIDKETRDNAKELKAICRQLNKKPVSLEWVTDSIANYKIQDLKDYIVEL</sequence>
<comment type="subcellular location">
    <subcellularLocation>
        <location evidence="2">Chromosome</location>
    </subcellularLocation>
    <subcellularLocation>
        <location evidence="1">Nucleus</location>
    </subcellularLocation>
</comment>
<feature type="region of interest" description="Disordered" evidence="14">
    <location>
        <begin position="1212"/>
        <end position="1266"/>
    </location>
</feature>
<feature type="compositionally biased region" description="Basic and acidic residues" evidence="14">
    <location>
        <begin position="837"/>
        <end position="849"/>
    </location>
</feature>
<dbReference type="InterPro" id="IPR031099">
    <property type="entry name" value="BRCA1-associated"/>
</dbReference>
<accession>A0ABN8M858</accession>
<feature type="compositionally biased region" description="Low complexity" evidence="14">
    <location>
        <begin position="780"/>
        <end position="789"/>
    </location>
</feature>
<dbReference type="SUPFAM" id="SSF52113">
    <property type="entry name" value="BRCT domain"/>
    <property type="match status" value="2"/>
</dbReference>
<dbReference type="PROSITE" id="PS00518">
    <property type="entry name" value="ZF_RING_1"/>
    <property type="match status" value="1"/>
</dbReference>
<evidence type="ECO:0000313" key="17">
    <source>
        <dbReference type="EMBL" id="CAH3023887.1"/>
    </source>
</evidence>
<feature type="compositionally biased region" description="Low complexity" evidence="14">
    <location>
        <begin position="663"/>
        <end position="675"/>
    </location>
</feature>
<dbReference type="SMART" id="SM00184">
    <property type="entry name" value="RING"/>
    <property type="match status" value="1"/>
</dbReference>
<dbReference type="InterPro" id="IPR013083">
    <property type="entry name" value="Znf_RING/FYVE/PHD"/>
</dbReference>
<evidence type="ECO:0000313" key="18">
    <source>
        <dbReference type="Proteomes" id="UP001159427"/>
    </source>
</evidence>
<feature type="region of interest" description="Disordered" evidence="14">
    <location>
        <begin position="509"/>
        <end position="530"/>
    </location>
</feature>
<feature type="domain" description="BRCT" evidence="16">
    <location>
        <begin position="1964"/>
        <end position="2051"/>
    </location>
</feature>
<feature type="domain" description="RING-type" evidence="15">
    <location>
        <begin position="21"/>
        <end position="66"/>
    </location>
</feature>
<feature type="region of interest" description="Disordered" evidence="14">
    <location>
        <begin position="258"/>
        <end position="290"/>
    </location>
</feature>
<feature type="compositionally biased region" description="Polar residues" evidence="14">
    <location>
        <begin position="709"/>
        <end position="738"/>
    </location>
</feature>
<dbReference type="PANTHER" id="PTHR13763:SF0">
    <property type="entry name" value="BREAST CANCER TYPE 1 SUSCEPTIBILITY PROTEIN"/>
    <property type="match status" value="1"/>
</dbReference>
<feature type="region of interest" description="Disordered" evidence="14">
    <location>
        <begin position="611"/>
        <end position="792"/>
    </location>
</feature>
<feature type="compositionally biased region" description="Acidic residues" evidence="14">
    <location>
        <begin position="1518"/>
        <end position="1528"/>
    </location>
</feature>
<dbReference type="InterPro" id="IPR017907">
    <property type="entry name" value="Znf_RING_CS"/>
</dbReference>